<proteinExistence type="predicted"/>
<evidence type="ECO:0000313" key="4">
    <source>
        <dbReference type="EMBL" id="MBI4250956.1"/>
    </source>
</evidence>
<feature type="transmembrane region" description="Helical" evidence="2">
    <location>
        <begin position="12"/>
        <end position="34"/>
    </location>
</feature>
<dbReference type="PANTHER" id="PTHR33371:SF4">
    <property type="entry name" value="INTERMEMBRANE PHOSPHOLIPID TRANSPORT SYSTEM BINDING PROTEIN MLAD"/>
    <property type="match status" value="1"/>
</dbReference>
<accession>A0A933E7C3</accession>
<evidence type="ECO:0000256" key="2">
    <source>
        <dbReference type="SAM" id="Phobius"/>
    </source>
</evidence>
<gene>
    <name evidence="4" type="ORF">HY618_00720</name>
</gene>
<comment type="caution">
    <text evidence="4">The sequence shown here is derived from an EMBL/GenBank/DDBJ whole genome shotgun (WGS) entry which is preliminary data.</text>
</comment>
<protein>
    <submittedName>
        <fullName evidence="4">MCE family protein</fullName>
    </submittedName>
</protein>
<name>A0A933E7C3_UNCTE</name>
<evidence type="ECO:0000256" key="1">
    <source>
        <dbReference type="SAM" id="Coils"/>
    </source>
</evidence>
<keyword evidence="2" id="KW-1133">Transmembrane helix</keyword>
<dbReference type="PANTHER" id="PTHR33371">
    <property type="entry name" value="INTERMEMBRANE PHOSPHOLIPID TRANSPORT SYSTEM BINDING PROTEIN MLAD-RELATED"/>
    <property type="match status" value="1"/>
</dbReference>
<dbReference type="InterPro" id="IPR052336">
    <property type="entry name" value="MlaD_Phospholipid_Transporter"/>
</dbReference>
<reference evidence="4" key="1">
    <citation type="submission" date="2020-07" db="EMBL/GenBank/DDBJ databases">
        <title>Huge and variable diversity of episymbiotic CPR bacteria and DPANN archaea in groundwater ecosystems.</title>
        <authorList>
            <person name="He C.Y."/>
            <person name="Keren R."/>
            <person name="Whittaker M."/>
            <person name="Farag I.F."/>
            <person name="Doudna J."/>
            <person name="Cate J.H.D."/>
            <person name="Banfield J.F."/>
        </authorList>
    </citation>
    <scope>NUCLEOTIDE SEQUENCE</scope>
    <source>
        <strain evidence="4">NC_groundwater_1370_Ag_S-0.2um_69_93</strain>
    </source>
</reference>
<dbReference type="Pfam" id="PF02470">
    <property type="entry name" value="MlaD"/>
    <property type="match status" value="1"/>
</dbReference>
<dbReference type="InterPro" id="IPR003399">
    <property type="entry name" value="Mce/MlaD"/>
</dbReference>
<keyword evidence="2" id="KW-0472">Membrane</keyword>
<keyword evidence="1" id="KW-0175">Coiled coil</keyword>
<evidence type="ECO:0000259" key="3">
    <source>
        <dbReference type="Pfam" id="PF02470"/>
    </source>
</evidence>
<keyword evidence="2" id="KW-0812">Transmembrane</keyword>
<feature type="domain" description="Mce/MlaD" evidence="3">
    <location>
        <begin position="40"/>
        <end position="114"/>
    </location>
</feature>
<dbReference type="AlphaFoldDB" id="A0A933E7C3"/>
<organism evidence="4 5">
    <name type="scientific">Tectimicrobiota bacterium</name>
    <dbReference type="NCBI Taxonomy" id="2528274"/>
    <lineage>
        <taxon>Bacteria</taxon>
        <taxon>Pseudomonadati</taxon>
        <taxon>Nitrospinota/Tectimicrobiota group</taxon>
        <taxon>Candidatus Tectimicrobiota</taxon>
    </lineage>
</organism>
<sequence>MPRNKAHEVKVGIFVTAGLAVFALFVIVLTGVAVTGGEDEYRVRFRNVAGLENGSLVALGGLKVGRVEAVGIAKEDASMMEAVIRVKRGTPLRQDSKAEVTSVGITGSMYLSLTLGTPKAPFLKPGATIRGTEAASFQEVINEAREAATKVNKILGGLGETVESVAADAKGLMSDVRGQASKVIATTERVLTRAESILSERNERNINRFLEAVARVSDRLEKNIEPMVTEFNQTLRRARESLQAVDRTAQAYTNLAGQASTLVTDLQKRIEPLDRLLQREMTETGEALRNEIRGVGDQVRQTLREGGRDFGSAVGAVEGVSKKVQEFFETNRRELRTIVVNFAEVSERVNKVLAEVSGGKNGGRLAGAAEELRLALQRARSLMSRLDEMVASHREDIELLITDLRETARNLNELTTTLRERPSQVIFKPPAAPREFHE</sequence>
<dbReference type="EMBL" id="JACQRX010000033">
    <property type="protein sequence ID" value="MBI4250956.1"/>
    <property type="molecule type" value="Genomic_DNA"/>
</dbReference>
<dbReference type="Proteomes" id="UP000752292">
    <property type="component" value="Unassembled WGS sequence"/>
</dbReference>
<feature type="coiled-coil region" evidence="1">
    <location>
        <begin position="369"/>
        <end position="414"/>
    </location>
</feature>
<dbReference type="Gene3D" id="1.20.120.20">
    <property type="entry name" value="Apolipoprotein"/>
    <property type="match status" value="1"/>
</dbReference>
<evidence type="ECO:0000313" key="5">
    <source>
        <dbReference type="Proteomes" id="UP000752292"/>
    </source>
</evidence>